<accession>A0ABS2WQC4</accession>
<proteinExistence type="predicted"/>
<name>A0ABS2WQC4_9BACT</name>
<reference evidence="1" key="1">
    <citation type="submission" date="2021-02" db="EMBL/GenBank/DDBJ databases">
        <title>Sulfurospirillum tamanensis sp. nov.</title>
        <authorList>
            <person name="Frolova A."/>
            <person name="Merkel A."/>
            <person name="Slobodkin A."/>
        </authorList>
    </citation>
    <scope>NUCLEOTIDE SEQUENCE</scope>
    <source>
        <strain evidence="1">T05b</strain>
    </source>
</reference>
<dbReference type="Gene3D" id="3.30.70.240">
    <property type="match status" value="1"/>
</dbReference>
<comment type="caution">
    <text evidence="1">The sequence shown here is derived from an EMBL/GenBank/DDBJ whole genome shotgun (WGS) entry which is preliminary data.</text>
</comment>
<reference evidence="1" key="2">
    <citation type="submission" date="2021-02" db="EMBL/GenBank/DDBJ databases">
        <authorList>
            <person name="Merkel A.Y."/>
        </authorList>
    </citation>
    <scope>NUCLEOTIDE SEQUENCE</scope>
    <source>
        <strain evidence="1">T05b</strain>
    </source>
</reference>
<gene>
    <name evidence="1" type="ORF">JWV37_03535</name>
</gene>
<evidence type="ECO:0000313" key="1">
    <source>
        <dbReference type="EMBL" id="MBN2963844.1"/>
    </source>
</evidence>
<dbReference type="EMBL" id="JAFHKK010000005">
    <property type="protein sequence ID" value="MBN2963844.1"/>
    <property type="molecule type" value="Genomic_DNA"/>
</dbReference>
<protein>
    <submittedName>
        <fullName evidence="1">Virulence factor</fullName>
    </submittedName>
</protein>
<evidence type="ECO:0000313" key="2">
    <source>
        <dbReference type="Proteomes" id="UP000703590"/>
    </source>
</evidence>
<organism evidence="1 2">
    <name type="scientific">Sulfurospirillum tamanense</name>
    <dbReference type="NCBI Taxonomy" id="2813362"/>
    <lineage>
        <taxon>Bacteria</taxon>
        <taxon>Pseudomonadati</taxon>
        <taxon>Campylobacterota</taxon>
        <taxon>Epsilonproteobacteria</taxon>
        <taxon>Campylobacterales</taxon>
        <taxon>Sulfurospirillaceae</taxon>
        <taxon>Sulfurospirillum</taxon>
    </lineage>
</organism>
<dbReference type="Proteomes" id="UP000703590">
    <property type="component" value="Unassembled WGS sequence"/>
</dbReference>
<sequence>MYAVTFDLNTAYPASPTNAYDDIKKFMSVNGFSWQQGSVYFGDNSINAVTCVLVIQKLAKTHPWFASCVKDVRMLKIEELNDLLPAIS</sequence>
<dbReference type="RefSeq" id="WP_205458361.1">
    <property type="nucleotide sequence ID" value="NZ_JAFHKK010000005.1"/>
</dbReference>
<keyword evidence="2" id="KW-1185">Reference proteome</keyword>